<dbReference type="AlphaFoldDB" id="A0A0B8NK29"/>
<proteinExistence type="predicted"/>
<organism evidence="1 2">
    <name type="scientific">Vibrio ishigakensis</name>
    <dbReference type="NCBI Taxonomy" id="1481914"/>
    <lineage>
        <taxon>Bacteria</taxon>
        <taxon>Pseudomonadati</taxon>
        <taxon>Pseudomonadota</taxon>
        <taxon>Gammaproteobacteria</taxon>
        <taxon>Vibrionales</taxon>
        <taxon>Vibrionaceae</taxon>
        <taxon>Vibrio</taxon>
    </lineage>
</organism>
<sequence>MELKQCWIQYQKAEKLMERGQLPEAFSLFKLVLDNLPTHVHNAVESTSTRPCQFVCLLGGITDAAIAQSKILESLGRQQQAFDTLNQNYALMQFLSLEQSDLVTATMQVIESNGETLLKHMEAFCGQQRCSKWMLEFNEIQRAHYHFSSLKPSSYWTPSARH</sequence>
<reference evidence="1 2" key="1">
    <citation type="submission" date="2015-01" db="EMBL/GenBank/DDBJ databases">
        <title>Vibrio sp. C1 JCM 19231 whole genome shotgun sequence.</title>
        <authorList>
            <person name="Sawabe T."/>
            <person name="Meirelles P."/>
            <person name="Feng G."/>
            <person name="Sayaka M."/>
            <person name="Hattori M."/>
            <person name="Ohkuma M."/>
        </authorList>
    </citation>
    <scope>NUCLEOTIDE SEQUENCE [LARGE SCALE GENOMIC DNA]</scope>
    <source>
        <strain evidence="2">JCM 19231</strain>
    </source>
</reference>
<evidence type="ECO:0000313" key="2">
    <source>
        <dbReference type="Proteomes" id="UP000031671"/>
    </source>
</evidence>
<name>A0A0B8NK29_9VIBR</name>
<dbReference type="EMBL" id="BBRZ01000010">
    <property type="protein sequence ID" value="GAM55065.1"/>
    <property type="molecule type" value="Genomic_DNA"/>
</dbReference>
<keyword evidence="2" id="KW-1185">Reference proteome</keyword>
<evidence type="ECO:0000313" key="1">
    <source>
        <dbReference type="EMBL" id="GAM55065.1"/>
    </source>
</evidence>
<gene>
    <name evidence="1" type="ORF">JCM19231_1881</name>
</gene>
<accession>A0A0B8NK29</accession>
<protein>
    <submittedName>
        <fullName evidence="1">Uncharacterized protein</fullName>
    </submittedName>
</protein>
<dbReference type="Proteomes" id="UP000031671">
    <property type="component" value="Unassembled WGS sequence"/>
</dbReference>
<reference evidence="1 2" key="2">
    <citation type="submission" date="2015-01" db="EMBL/GenBank/DDBJ databases">
        <authorList>
            <consortium name="NBRP consortium"/>
            <person name="Sawabe T."/>
            <person name="Meirelles P."/>
            <person name="Feng G."/>
            <person name="Sayaka M."/>
            <person name="Hattori M."/>
            <person name="Ohkuma M."/>
        </authorList>
    </citation>
    <scope>NUCLEOTIDE SEQUENCE [LARGE SCALE GENOMIC DNA]</scope>
    <source>
        <strain evidence="2">JCM 19231</strain>
    </source>
</reference>
<dbReference type="RefSeq" id="WP_261837069.1">
    <property type="nucleotide sequence ID" value="NZ_AP024882.1"/>
</dbReference>
<comment type="caution">
    <text evidence="1">The sequence shown here is derived from an EMBL/GenBank/DDBJ whole genome shotgun (WGS) entry which is preliminary data.</text>
</comment>